<evidence type="ECO:0000313" key="4">
    <source>
        <dbReference type="Proteomes" id="UP000217199"/>
    </source>
</evidence>
<sequence>MSNVNIIPKRERSPTPPLVSSPKTSGSWLVTPMPEDCQKSNPRWQEARRTWLSSEVTRFRELGLKVQKAFVRDDGLVIDWTSVRPVWPDSLQPVYPPENLGNGEVGSSVMSHNTIFQPVVDTFDKQGVRYTREEEIEYLAMELEERAIDFLARFAKAFDTNRNSLSGAYAKNALFSYCIHDIITLNSATAAFALSAEIQRFAHRSQSRNLLKSNTSKNLFNGPSEILNMIKSLGPHGFSSILSKELPYNVLPLKIGSKPCVFLSTHGYLSDLRDNTEKSISFDQCFILMREEDTEIDDNLRDSSNLWPLDKYIAVNMYRPYVCLLHVPVSLHTCFP</sequence>
<keyword evidence="4" id="KW-1185">Reference proteome</keyword>
<evidence type="ECO:0000256" key="1">
    <source>
        <dbReference type="SAM" id="MobiDB-lite"/>
    </source>
</evidence>
<organism evidence="3 4">
    <name type="scientific">Pyrrhoderma noxium</name>
    <dbReference type="NCBI Taxonomy" id="2282107"/>
    <lineage>
        <taxon>Eukaryota</taxon>
        <taxon>Fungi</taxon>
        <taxon>Dikarya</taxon>
        <taxon>Basidiomycota</taxon>
        <taxon>Agaricomycotina</taxon>
        <taxon>Agaricomycetes</taxon>
        <taxon>Hymenochaetales</taxon>
        <taxon>Hymenochaetaceae</taxon>
        <taxon>Pyrrhoderma</taxon>
    </lineage>
</organism>
<protein>
    <recommendedName>
        <fullName evidence="2">Nuclear transport factor 2 domain-containing protein</fullName>
    </recommendedName>
</protein>
<gene>
    <name evidence="3" type="ORF">PNOK_0492400</name>
</gene>
<dbReference type="InParanoid" id="A0A286UK89"/>
<dbReference type="Pfam" id="PF22602">
    <property type="entry name" value="NXF_NTF2"/>
    <property type="match status" value="1"/>
</dbReference>
<dbReference type="InterPro" id="IPR002075">
    <property type="entry name" value="NTF2_dom"/>
</dbReference>
<evidence type="ECO:0000259" key="2">
    <source>
        <dbReference type="Pfam" id="PF22602"/>
    </source>
</evidence>
<proteinExistence type="predicted"/>
<dbReference type="EMBL" id="NBII01000004">
    <property type="protein sequence ID" value="PAV19990.1"/>
    <property type="molecule type" value="Genomic_DNA"/>
</dbReference>
<dbReference type="OrthoDB" id="3265156at2759"/>
<dbReference type="InterPro" id="IPR032710">
    <property type="entry name" value="NTF2-like_dom_sf"/>
</dbReference>
<dbReference type="AlphaFoldDB" id="A0A286UK89"/>
<feature type="domain" description="Nuclear transport factor 2" evidence="2">
    <location>
        <begin position="149"/>
        <end position="294"/>
    </location>
</feature>
<reference evidence="3 4" key="1">
    <citation type="journal article" date="2017" name="Mol. Ecol.">
        <title>Comparative and population genomic landscape of Phellinus noxius: A hypervariable fungus causing root rot in trees.</title>
        <authorList>
            <person name="Chung C.L."/>
            <person name="Lee T.J."/>
            <person name="Akiba M."/>
            <person name="Lee H.H."/>
            <person name="Kuo T.H."/>
            <person name="Liu D."/>
            <person name="Ke H.M."/>
            <person name="Yokoi T."/>
            <person name="Roa M.B."/>
            <person name="Lu M.J."/>
            <person name="Chang Y.Y."/>
            <person name="Ann P.J."/>
            <person name="Tsai J.N."/>
            <person name="Chen C.Y."/>
            <person name="Tzean S.S."/>
            <person name="Ota Y."/>
            <person name="Hattori T."/>
            <person name="Sahashi N."/>
            <person name="Liou R.F."/>
            <person name="Kikuchi T."/>
            <person name="Tsai I.J."/>
        </authorList>
    </citation>
    <scope>NUCLEOTIDE SEQUENCE [LARGE SCALE GENOMIC DNA]</scope>
    <source>
        <strain evidence="3 4">FFPRI411160</strain>
    </source>
</reference>
<dbReference type="SUPFAM" id="SSF54427">
    <property type="entry name" value="NTF2-like"/>
    <property type="match status" value="1"/>
</dbReference>
<feature type="region of interest" description="Disordered" evidence="1">
    <location>
        <begin position="1"/>
        <end position="42"/>
    </location>
</feature>
<dbReference type="Proteomes" id="UP000217199">
    <property type="component" value="Unassembled WGS sequence"/>
</dbReference>
<comment type="caution">
    <text evidence="3">The sequence shown here is derived from an EMBL/GenBank/DDBJ whole genome shotgun (WGS) entry which is preliminary data.</text>
</comment>
<dbReference type="Gene3D" id="3.10.450.50">
    <property type="match status" value="1"/>
</dbReference>
<evidence type="ECO:0000313" key="3">
    <source>
        <dbReference type="EMBL" id="PAV19990.1"/>
    </source>
</evidence>
<name>A0A286UK89_9AGAM</name>
<accession>A0A286UK89</accession>